<dbReference type="EMBL" id="NXAO01000021">
    <property type="protein sequence ID" value="PHO15700.1"/>
    <property type="molecule type" value="Genomic_DNA"/>
</dbReference>
<dbReference type="AlphaFoldDB" id="A0A1T5DEW8"/>
<reference evidence="2 5" key="3">
    <citation type="submission" date="2018-08" db="EMBL/GenBank/DDBJ databases">
        <title>Complete genome of the Arcobacter marinus type strain JCM 15502.</title>
        <authorList>
            <person name="Miller W.G."/>
            <person name="Yee E."/>
            <person name="Huynh S."/>
            <person name="Parker C.T."/>
        </authorList>
    </citation>
    <scope>NUCLEOTIDE SEQUENCE [LARGE SCALE GENOMIC DNA]</scope>
    <source>
        <strain evidence="2 5">JCM 15502</strain>
    </source>
</reference>
<keyword evidence="4" id="KW-1185">Reference proteome</keyword>
<dbReference type="Proteomes" id="UP000264693">
    <property type="component" value="Chromosome"/>
</dbReference>
<feature type="domain" description="YlxR" evidence="1">
    <location>
        <begin position="9"/>
        <end position="74"/>
    </location>
</feature>
<dbReference type="InterPro" id="IPR035931">
    <property type="entry name" value="YlxR-like_sf"/>
</dbReference>
<evidence type="ECO:0000313" key="2">
    <source>
        <dbReference type="EMBL" id="AXX86124.1"/>
    </source>
</evidence>
<dbReference type="RefSeq" id="WP_079580023.1">
    <property type="nucleotide sequence ID" value="NZ_CP032101.1"/>
</dbReference>
<reference evidence="3" key="2">
    <citation type="submission" date="2017-09" db="EMBL/GenBank/DDBJ databases">
        <authorList>
            <person name="Perez-Cataluna A."/>
            <person name="Figueras M.J."/>
            <person name="Salas-Masso N."/>
        </authorList>
    </citation>
    <scope>NUCLEOTIDE SEQUENCE</scope>
    <source>
        <strain evidence="3">CECT 7727</strain>
    </source>
</reference>
<dbReference type="EMBL" id="CP032101">
    <property type="protein sequence ID" value="AXX86124.1"/>
    <property type="molecule type" value="Genomic_DNA"/>
</dbReference>
<protein>
    <submittedName>
        <fullName evidence="3">DUF448 domain-containing protein</fullName>
    </submittedName>
    <submittedName>
        <fullName evidence="2">Putative RNA-binding protein (DUF448 domain)</fullName>
    </submittedName>
</protein>
<organism evidence="2 5">
    <name type="scientific">Malaciobacter marinus</name>
    <dbReference type="NCBI Taxonomy" id="505249"/>
    <lineage>
        <taxon>Bacteria</taxon>
        <taxon>Pseudomonadati</taxon>
        <taxon>Campylobacterota</taxon>
        <taxon>Epsilonproteobacteria</taxon>
        <taxon>Campylobacterales</taxon>
        <taxon>Arcobacteraceae</taxon>
        <taxon>Malaciobacter</taxon>
    </lineage>
</organism>
<sequence>MADLKRPLRMCIVCRARLEKKELLRLKCESKNLIKYNGFGRSFYICNSCIDEFLKQELNSKKNRKIENALCKQCKNKDEYLVQLKEILTDVR</sequence>
<accession>A0A1T5DEW8</accession>
<name>A0A1T5DEW8_9BACT</name>
<dbReference type="STRING" id="505249.SAMN06295997_1335"/>
<proteinExistence type="predicted"/>
<evidence type="ECO:0000313" key="3">
    <source>
        <dbReference type="EMBL" id="PHO15700.1"/>
    </source>
</evidence>
<evidence type="ECO:0000313" key="5">
    <source>
        <dbReference type="Proteomes" id="UP000264693"/>
    </source>
</evidence>
<dbReference type="InterPro" id="IPR007393">
    <property type="entry name" value="YlxR_dom"/>
</dbReference>
<gene>
    <name evidence="2" type="ORF">AMRN_0354</name>
    <name evidence="3" type="ORF">CPH92_05370</name>
</gene>
<evidence type="ECO:0000313" key="4">
    <source>
        <dbReference type="Proteomes" id="UP000224740"/>
    </source>
</evidence>
<dbReference type="Pfam" id="PF04296">
    <property type="entry name" value="YlxR"/>
    <property type="match status" value="1"/>
</dbReference>
<reference evidence="4" key="1">
    <citation type="submission" date="2017-09" db="EMBL/GenBank/DDBJ databases">
        <title>Arcobacter canalis sp. nov., a new species isolated from a water canal contaminated with urban sewage.</title>
        <authorList>
            <person name="Perez-Cataluna A."/>
            <person name="Salas-Masso N."/>
            <person name="Figueras M.J."/>
        </authorList>
    </citation>
    <scope>NUCLEOTIDE SEQUENCE [LARGE SCALE GENOMIC DNA]</scope>
    <source>
        <strain evidence="4">CECT 7727</strain>
    </source>
</reference>
<dbReference type="Gene3D" id="3.30.1230.10">
    <property type="entry name" value="YlxR-like"/>
    <property type="match status" value="1"/>
</dbReference>
<dbReference type="KEGG" id="amar:AMRN_0354"/>
<dbReference type="SUPFAM" id="SSF64376">
    <property type="entry name" value="YlxR-like"/>
    <property type="match status" value="1"/>
</dbReference>
<dbReference type="Proteomes" id="UP000224740">
    <property type="component" value="Unassembled WGS sequence"/>
</dbReference>
<evidence type="ECO:0000259" key="1">
    <source>
        <dbReference type="Pfam" id="PF04296"/>
    </source>
</evidence>